<organism evidence="1 2">
    <name type="scientific">Leptospira noumeaensis</name>
    <dbReference type="NCBI Taxonomy" id="2484964"/>
    <lineage>
        <taxon>Bacteria</taxon>
        <taxon>Pseudomonadati</taxon>
        <taxon>Spirochaetota</taxon>
        <taxon>Spirochaetia</taxon>
        <taxon>Leptospirales</taxon>
        <taxon>Leptospiraceae</taxon>
        <taxon>Leptospira</taxon>
    </lineage>
</organism>
<protein>
    <recommendedName>
        <fullName evidence="3">DUF3426 domain-containing protein</fullName>
    </recommendedName>
</protein>
<accession>A0A4V3JJ90</accession>
<reference evidence="1" key="1">
    <citation type="journal article" date="2019" name="PLoS Negl. Trop. Dis.">
        <title>Revisiting the worldwide diversity of Leptospira species in the environment.</title>
        <authorList>
            <person name="Vincent A.T."/>
            <person name="Schiettekatte O."/>
            <person name="Bourhy P."/>
            <person name="Veyrier F.J."/>
            <person name="Picardeau M."/>
        </authorList>
    </citation>
    <scope>NUCLEOTIDE SEQUENCE [LARGE SCALE GENOMIC DNA]</scope>
    <source>
        <strain evidence="1">201800287</strain>
    </source>
</reference>
<gene>
    <name evidence="1" type="ORF">EHQ24_16365</name>
</gene>
<dbReference type="OrthoDB" id="340632at2"/>
<name>A0A4V3JJ90_9LEPT</name>
<dbReference type="AlphaFoldDB" id="A0A4V3JJ90"/>
<evidence type="ECO:0008006" key="3">
    <source>
        <dbReference type="Google" id="ProtNLM"/>
    </source>
</evidence>
<keyword evidence="2" id="KW-1185">Reference proteome</keyword>
<sequence>MSSKQCPSCGSTNIYQESATIYRCGDCFDRLPTGSTVELPPPKIYGTSKQNSQSGSLGNWKNLMTGIVVAWLVLGSSVFTFFKNMNSGSSFIQEENVNIQMDPNLESIEIIPEGDFQFTTALPDIIGNVYVVGKFTNKSGQNLLMPKFFVDLQDKDGLSLASGLSYSEKNIVSDGDSVSFQVLIENAPNYDHYDISVTATTIPENNNKQELTLKQIDFKRNQYKEIVLFGKIQNRSNKIANSTRITCLLLDKKNQSIDYESVSIEKEDFLPKESQNFQIIFSRAKQIPNSYYCETNSSMKNNE</sequence>
<evidence type="ECO:0000313" key="1">
    <source>
        <dbReference type="EMBL" id="TGK79120.1"/>
    </source>
</evidence>
<comment type="caution">
    <text evidence="1">The sequence shown here is derived from an EMBL/GenBank/DDBJ whole genome shotgun (WGS) entry which is preliminary data.</text>
</comment>
<proteinExistence type="predicted"/>
<dbReference type="RefSeq" id="WP_135602693.1">
    <property type="nucleotide sequence ID" value="NZ_RQFK01000028.1"/>
</dbReference>
<evidence type="ECO:0000313" key="2">
    <source>
        <dbReference type="Proteomes" id="UP000298009"/>
    </source>
</evidence>
<dbReference type="EMBL" id="RQFK01000028">
    <property type="protein sequence ID" value="TGK79120.1"/>
    <property type="molecule type" value="Genomic_DNA"/>
</dbReference>
<dbReference type="Proteomes" id="UP000298009">
    <property type="component" value="Unassembled WGS sequence"/>
</dbReference>